<dbReference type="CDD" id="cd02440">
    <property type="entry name" value="AdoMet_MTases"/>
    <property type="match status" value="1"/>
</dbReference>
<evidence type="ECO:0000313" key="12">
    <source>
        <dbReference type="Proteomes" id="UP000039865"/>
    </source>
</evidence>
<feature type="binding site" evidence="7">
    <location>
        <position position="130"/>
    </location>
    <ligand>
        <name>S-adenosyl-L-methionine</name>
        <dbReference type="ChEBI" id="CHEBI:59789"/>
    </ligand>
</feature>
<dbReference type="InterPro" id="IPR011530">
    <property type="entry name" value="rRNA_adenine_dimethylase"/>
</dbReference>
<feature type="binding site" evidence="7">
    <location>
        <position position="39"/>
    </location>
    <ligand>
        <name>S-adenosyl-L-methionine</name>
        <dbReference type="ChEBI" id="CHEBI:59789"/>
    </ligand>
</feature>
<reference evidence="11 12" key="1">
    <citation type="submission" date="2014-06" db="EMBL/GenBank/DDBJ databases">
        <authorList>
            <person name="Swart Estienne"/>
        </authorList>
    </citation>
    <scope>NUCLEOTIDE SEQUENCE [LARGE SCALE GENOMIC DNA]</scope>
    <source>
        <strain evidence="11 12">130c</strain>
    </source>
</reference>
<dbReference type="PANTHER" id="PTHR11727">
    <property type="entry name" value="DIMETHYLADENOSINE TRANSFERASE"/>
    <property type="match status" value="1"/>
</dbReference>
<feature type="compositionally biased region" description="Acidic residues" evidence="9">
    <location>
        <begin position="315"/>
        <end position="335"/>
    </location>
</feature>
<evidence type="ECO:0000259" key="10">
    <source>
        <dbReference type="SMART" id="SM00650"/>
    </source>
</evidence>
<keyword evidence="3 7" id="KW-0808">Transferase</keyword>
<dbReference type="AlphaFoldDB" id="A0A078B8L5"/>
<dbReference type="Proteomes" id="UP000039865">
    <property type="component" value="Unassembled WGS sequence"/>
</dbReference>
<accession>A0A078B8L5</accession>
<dbReference type="PANTHER" id="PTHR11727:SF7">
    <property type="entry name" value="DIMETHYLADENOSINE TRANSFERASE-RELATED"/>
    <property type="match status" value="1"/>
</dbReference>
<evidence type="ECO:0000256" key="2">
    <source>
        <dbReference type="ARBA" id="ARBA00022603"/>
    </source>
</evidence>
<feature type="binding site" evidence="7">
    <location>
        <position position="115"/>
    </location>
    <ligand>
        <name>S-adenosyl-L-methionine</name>
        <dbReference type="ChEBI" id="CHEBI:59789"/>
    </ligand>
</feature>
<dbReference type="InterPro" id="IPR001737">
    <property type="entry name" value="KsgA/Erm"/>
</dbReference>
<dbReference type="EMBL" id="CCKQ01018773">
    <property type="protein sequence ID" value="CDW90754.1"/>
    <property type="molecule type" value="Genomic_DNA"/>
</dbReference>
<gene>
    <name evidence="11" type="primary">Contig19851.g21057</name>
    <name evidence="11" type="ORF">STYLEM_19901</name>
</gene>
<dbReference type="GO" id="GO:0000179">
    <property type="term" value="F:rRNA (adenine-N6,N6-)-dimethyltransferase activity"/>
    <property type="evidence" value="ECO:0007669"/>
    <property type="project" value="UniProtKB-UniRule"/>
</dbReference>
<evidence type="ECO:0000256" key="1">
    <source>
        <dbReference type="ARBA" id="ARBA00022552"/>
    </source>
</evidence>
<dbReference type="SMART" id="SM00650">
    <property type="entry name" value="rADc"/>
    <property type="match status" value="1"/>
</dbReference>
<keyword evidence="2 7" id="KW-0489">Methyltransferase</keyword>
<feature type="region of interest" description="Disordered" evidence="9">
    <location>
        <begin position="307"/>
        <end position="337"/>
    </location>
</feature>
<keyword evidence="4 7" id="KW-0949">S-adenosyl-L-methionine</keyword>
<dbReference type="Gene3D" id="3.40.50.150">
    <property type="entry name" value="Vaccinia Virus protein VP39"/>
    <property type="match status" value="1"/>
</dbReference>
<dbReference type="Gene3D" id="1.10.8.480">
    <property type="match status" value="1"/>
</dbReference>
<evidence type="ECO:0000313" key="11">
    <source>
        <dbReference type="EMBL" id="CDW90754.1"/>
    </source>
</evidence>
<proteinExistence type="inferred from homology"/>
<feature type="domain" description="Ribosomal RNA adenine methylase transferase N-terminal" evidence="10">
    <location>
        <begin position="46"/>
        <end position="215"/>
    </location>
</feature>
<dbReference type="SUPFAM" id="SSF53335">
    <property type="entry name" value="S-adenosyl-L-methionine-dependent methyltransferases"/>
    <property type="match status" value="1"/>
</dbReference>
<dbReference type="InterPro" id="IPR020596">
    <property type="entry name" value="rRNA_Ade_Mease_Trfase_CS"/>
</dbReference>
<evidence type="ECO:0000256" key="3">
    <source>
        <dbReference type="ARBA" id="ARBA00022679"/>
    </source>
</evidence>
<organism evidence="11 12">
    <name type="scientific">Stylonychia lemnae</name>
    <name type="common">Ciliate</name>
    <dbReference type="NCBI Taxonomy" id="5949"/>
    <lineage>
        <taxon>Eukaryota</taxon>
        <taxon>Sar</taxon>
        <taxon>Alveolata</taxon>
        <taxon>Ciliophora</taxon>
        <taxon>Intramacronucleata</taxon>
        <taxon>Spirotrichea</taxon>
        <taxon>Stichotrichia</taxon>
        <taxon>Sporadotrichida</taxon>
        <taxon>Oxytrichidae</taxon>
        <taxon>Stylonychinae</taxon>
        <taxon>Stylonychia</taxon>
    </lineage>
</organism>
<evidence type="ECO:0000256" key="8">
    <source>
        <dbReference type="RuleBase" id="RU362106"/>
    </source>
</evidence>
<protein>
    <recommendedName>
        <fullName evidence="8">rRNA adenine N(6)-methyltransferase</fullName>
        <ecNumber evidence="8">2.1.1.-</ecNumber>
    </recommendedName>
</protein>
<dbReference type="EC" id="2.1.1.-" evidence="8"/>
<dbReference type="OrthoDB" id="74991at2759"/>
<dbReference type="OMA" id="DDQSMGM"/>
<dbReference type="FunCoup" id="A0A078B8L5">
    <property type="interactions" value="302"/>
</dbReference>
<evidence type="ECO:0000256" key="7">
    <source>
        <dbReference type="PROSITE-ProRule" id="PRU01026"/>
    </source>
</evidence>
<feature type="binding site" evidence="7">
    <location>
        <position position="87"/>
    </location>
    <ligand>
        <name>S-adenosyl-L-methionine</name>
        <dbReference type="ChEBI" id="CHEBI:59789"/>
    </ligand>
</feature>
<dbReference type="FunFam" id="3.40.50.150:FF:000007">
    <property type="entry name" value="rRNA adenine N(6)-methyltransferase"/>
    <property type="match status" value="1"/>
</dbReference>
<dbReference type="InParanoid" id="A0A078B8L5"/>
<dbReference type="PROSITE" id="PS01131">
    <property type="entry name" value="RRNA_A_DIMETH"/>
    <property type="match status" value="1"/>
</dbReference>
<dbReference type="PROSITE" id="PS51689">
    <property type="entry name" value="SAM_RNA_A_N6_MT"/>
    <property type="match status" value="1"/>
</dbReference>
<keyword evidence="12" id="KW-1185">Reference proteome</keyword>
<comment type="similarity">
    <text evidence="6 7 8">Belongs to the class I-like SAM-binding methyltransferase superfamily. rRNA adenine N(6)-methyltransferase family.</text>
</comment>
<feature type="binding site" evidence="7">
    <location>
        <position position="66"/>
    </location>
    <ligand>
        <name>S-adenosyl-L-methionine</name>
        <dbReference type="ChEBI" id="CHEBI:59789"/>
    </ligand>
</feature>
<dbReference type="InterPro" id="IPR020598">
    <property type="entry name" value="rRNA_Ade_methylase_Trfase_N"/>
</dbReference>
<dbReference type="NCBIfam" id="TIGR00755">
    <property type="entry name" value="ksgA"/>
    <property type="match status" value="1"/>
</dbReference>
<name>A0A078B8L5_STYLE</name>
<dbReference type="InterPro" id="IPR029063">
    <property type="entry name" value="SAM-dependent_MTases_sf"/>
</dbReference>
<dbReference type="Pfam" id="PF00398">
    <property type="entry name" value="RrnaAD"/>
    <property type="match status" value="1"/>
</dbReference>
<evidence type="ECO:0000256" key="4">
    <source>
        <dbReference type="ARBA" id="ARBA00022691"/>
    </source>
</evidence>
<evidence type="ECO:0000256" key="6">
    <source>
        <dbReference type="ARBA" id="ARBA00061109"/>
    </source>
</evidence>
<evidence type="ECO:0000256" key="9">
    <source>
        <dbReference type="SAM" id="MobiDB-lite"/>
    </source>
</evidence>
<sequence length="385" mass="44286">MDRKKDFNKNKNQNQQQIMQQPIGAMNYNFSFDKSFGQHILKNPLVVQQIIEKSGIKPTDVVLEIGPGTGNLTQSLLERSKKVIAVEIDARMIAEVSKRVNKLGYQHKFQLIQGDAIKTQLPFFDLCVANTPYQISSPLVFKLLQHRPIFRCAVLMFQREFAMRLVAKPGSDMYCRLSVNVQLLARVDHLLKVSKNSFKPPPKVESSVVRIEPKFPPPPINFTEWDGLVRLCFLRKNKTMSAIFRLKQVLKMLHKNFVTFQTELKVGGQQALAQQDQQVDLTAFMLDENQLEQKLSKKDKRLEKIAAKGALKEGEDGDDDEEEKMEDEPEDEAENDPIQSIKAFKKLVVKTLEDNQMHEKRACKMEIIDFLNLLKIFNEQGVHFK</sequence>
<feature type="binding site" evidence="7">
    <location>
        <position position="41"/>
    </location>
    <ligand>
        <name>S-adenosyl-L-methionine</name>
        <dbReference type="ChEBI" id="CHEBI:59789"/>
    </ligand>
</feature>
<keyword evidence="5 7" id="KW-0694">RNA-binding</keyword>
<evidence type="ECO:0000256" key="5">
    <source>
        <dbReference type="ARBA" id="ARBA00022884"/>
    </source>
</evidence>
<dbReference type="GO" id="GO:0003723">
    <property type="term" value="F:RNA binding"/>
    <property type="evidence" value="ECO:0007669"/>
    <property type="project" value="UniProtKB-UniRule"/>
</dbReference>
<keyword evidence="1 8" id="KW-0698">rRNA processing</keyword>